<feature type="signal peptide" evidence="3">
    <location>
        <begin position="1"/>
        <end position="18"/>
    </location>
</feature>
<gene>
    <name evidence="4" type="ORF">FA15DRAFT_671677</name>
</gene>
<reference evidence="4 5" key="1">
    <citation type="journal article" date="2019" name="Nat. Ecol. Evol.">
        <title>Megaphylogeny resolves global patterns of mushroom evolution.</title>
        <authorList>
            <person name="Varga T."/>
            <person name="Krizsan K."/>
            <person name="Foldi C."/>
            <person name="Dima B."/>
            <person name="Sanchez-Garcia M."/>
            <person name="Sanchez-Ramirez S."/>
            <person name="Szollosi G.J."/>
            <person name="Szarkandi J.G."/>
            <person name="Papp V."/>
            <person name="Albert L."/>
            <person name="Andreopoulos W."/>
            <person name="Angelini C."/>
            <person name="Antonin V."/>
            <person name="Barry K.W."/>
            <person name="Bougher N.L."/>
            <person name="Buchanan P."/>
            <person name="Buyck B."/>
            <person name="Bense V."/>
            <person name="Catcheside P."/>
            <person name="Chovatia M."/>
            <person name="Cooper J."/>
            <person name="Damon W."/>
            <person name="Desjardin D."/>
            <person name="Finy P."/>
            <person name="Geml J."/>
            <person name="Haridas S."/>
            <person name="Hughes K."/>
            <person name="Justo A."/>
            <person name="Karasinski D."/>
            <person name="Kautmanova I."/>
            <person name="Kiss B."/>
            <person name="Kocsube S."/>
            <person name="Kotiranta H."/>
            <person name="LaButti K.M."/>
            <person name="Lechner B.E."/>
            <person name="Liimatainen K."/>
            <person name="Lipzen A."/>
            <person name="Lukacs Z."/>
            <person name="Mihaltcheva S."/>
            <person name="Morgado L.N."/>
            <person name="Niskanen T."/>
            <person name="Noordeloos M.E."/>
            <person name="Ohm R.A."/>
            <person name="Ortiz-Santana B."/>
            <person name="Ovrebo C."/>
            <person name="Racz N."/>
            <person name="Riley R."/>
            <person name="Savchenko A."/>
            <person name="Shiryaev A."/>
            <person name="Soop K."/>
            <person name="Spirin V."/>
            <person name="Szebenyi C."/>
            <person name="Tomsovsky M."/>
            <person name="Tulloss R.E."/>
            <person name="Uehling J."/>
            <person name="Grigoriev I.V."/>
            <person name="Vagvolgyi C."/>
            <person name="Papp T."/>
            <person name="Martin F.M."/>
            <person name="Miettinen O."/>
            <person name="Hibbett D.S."/>
            <person name="Nagy L.G."/>
        </authorList>
    </citation>
    <scope>NUCLEOTIDE SEQUENCE [LARGE SCALE GENOMIC DNA]</scope>
    <source>
        <strain evidence="4 5">CBS 121175</strain>
    </source>
</reference>
<proteinExistence type="predicted"/>
<organism evidence="4 5">
    <name type="scientific">Coprinopsis marcescibilis</name>
    <name type="common">Agaric fungus</name>
    <name type="synonym">Psathyrella marcescibilis</name>
    <dbReference type="NCBI Taxonomy" id="230819"/>
    <lineage>
        <taxon>Eukaryota</taxon>
        <taxon>Fungi</taxon>
        <taxon>Dikarya</taxon>
        <taxon>Basidiomycota</taxon>
        <taxon>Agaricomycotina</taxon>
        <taxon>Agaricomycetes</taxon>
        <taxon>Agaricomycetidae</taxon>
        <taxon>Agaricales</taxon>
        <taxon>Agaricineae</taxon>
        <taxon>Psathyrellaceae</taxon>
        <taxon>Coprinopsis</taxon>
    </lineage>
</organism>
<keyword evidence="2" id="KW-1133">Transmembrane helix</keyword>
<evidence type="ECO:0000256" key="2">
    <source>
        <dbReference type="SAM" id="Phobius"/>
    </source>
</evidence>
<evidence type="ECO:0008006" key="6">
    <source>
        <dbReference type="Google" id="ProtNLM"/>
    </source>
</evidence>
<dbReference type="AlphaFoldDB" id="A0A5C3KQA6"/>
<dbReference type="Proteomes" id="UP000307440">
    <property type="component" value="Unassembled WGS sequence"/>
</dbReference>
<keyword evidence="5" id="KW-1185">Reference proteome</keyword>
<keyword evidence="2" id="KW-0472">Membrane</keyword>
<protein>
    <recommendedName>
        <fullName evidence="6">MARVEL domain-containing protein</fullName>
    </recommendedName>
</protein>
<evidence type="ECO:0000256" key="1">
    <source>
        <dbReference type="SAM" id="MobiDB-lite"/>
    </source>
</evidence>
<dbReference type="EMBL" id="ML210244">
    <property type="protein sequence ID" value="TFK22295.1"/>
    <property type="molecule type" value="Genomic_DNA"/>
</dbReference>
<evidence type="ECO:0000313" key="5">
    <source>
        <dbReference type="Proteomes" id="UP000307440"/>
    </source>
</evidence>
<evidence type="ECO:0000313" key="4">
    <source>
        <dbReference type="EMBL" id="TFK22295.1"/>
    </source>
</evidence>
<feature type="region of interest" description="Disordered" evidence="1">
    <location>
        <begin position="174"/>
        <end position="211"/>
    </location>
</feature>
<feature type="transmembrane region" description="Helical" evidence="2">
    <location>
        <begin position="78"/>
        <end position="100"/>
    </location>
</feature>
<sequence>MATTFAIICFAIIASSIATINEGLDAFDMWGSSDTRKIEESALGMKVFGLITSTLTIFTLPTMLGLSMLKSNAVTSRVLIEIVWIGFLAFMWLIASSFTAISGVCPPAIPGCHKQNALRIFHFTTWILLLCYVSTITLLSFFKLERRPPQITAGLWRSSVREFDWEFSFEPPEEEMADGSSMLTVNSHESSKKAKRGKRKLKSSEDPHINPFIIPMESFDFEDSRPLLQTRR</sequence>
<keyword evidence="2" id="KW-0812">Transmembrane</keyword>
<dbReference type="OrthoDB" id="3364107at2759"/>
<name>A0A5C3KQA6_COPMA</name>
<feature type="transmembrane region" description="Helical" evidence="2">
    <location>
        <begin position="120"/>
        <end position="142"/>
    </location>
</feature>
<accession>A0A5C3KQA6</accession>
<evidence type="ECO:0000256" key="3">
    <source>
        <dbReference type="SAM" id="SignalP"/>
    </source>
</evidence>
<feature type="transmembrane region" description="Helical" evidence="2">
    <location>
        <begin position="42"/>
        <end position="66"/>
    </location>
</feature>
<keyword evidence="3" id="KW-0732">Signal</keyword>
<feature type="chain" id="PRO_5023137086" description="MARVEL domain-containing protein" evidence="3">
    <location>
        <begin position="19"/>
        <end position="232"/>
    </location>
</feature>